<proteinExistence type="predicted"/>
<evidence type="ECO:0000313" key="3">
    <source>
        <dbReference type="Proteomes" id="UP000323506"/>
    </source>
</evidence>
<keyword evidence="1" id="KW-1133">Transmembrane helix</keyword>
<dbReference type="AlphaFoldDB" id="A0A5D2GY22"/>
<keyword evidence="1" id="KW-0472">Membrane</keyword>
<evidence type="ECO:0000313" key="2">
    <source>
        <dbReference type="EMBL" id="TYH22628.1"/>
    </source>
</evidence>
<evidence type="ECO:0000256" key="1">
    <source>
        <dbReference type="SAM" id="Phobius"/>
    </source>
</evidence>
<feature type="transmembrane region" description="Helical" evidence="1">
    <location>
        <begin position="88"/>
        <end position="108"/>
    </location>
</feature>
<sequence>MGGAAGAPVAMDVSRANLGPAHLGFSFFFWVENVVGLIGLGFVIGLISFGFLIWALLTCKWTVNNIWTFTYFCFYFVFWFFFGPGKKWPITYVFQLCIIFCDVLIRIFSSYKVSYRPCVSIIH</sequence>
<keyword evidence="1" id="KW-0812">Transmembrane</keyword>
<feature type="transmembrane region" description="Helical" evidence="1">
    <location>
        <begin position="64"/>
        <end position="82"/>
    </location>
</feature>
<dbReference type="EMBL" id="CM017691">
    <property type="protein sequence ID" value="TYH22628.1"/>
    <property type="molecule type" value="Genomic_DNA"/>
</dbReference>
<accession>A0A5D2GY22</accession>
<gene>
    <name evidence="2" type="ORF">ES288_A04G144400v1</name>
</gene>
<feature type="transmembrane region" description="Helical" evidence="1">
    <location>
        <begin position="34"/>
        <end position="57"/>
    </location>
</feature>
<keyword evidence="3" id="KW-1185">Reference proteome</keyword>
<dbReference type="Proteomes" id="UP000323506">
    <property type="component" value="Chromosome A04"/>
</dbReference>
<organism evidence="2 3">
    <name type="scientific">Gossypium darwinii</name>
    <name type="common">Darwin's cotton</name>
    <name type="synonym">Gossypium barbadense var. darwinii</name>
    <dbReference type="NCBI Taxonomy" id="34276"/>
    <lineage>
        <taxon>Eukaryota</taxon>
        <taxon>Viridiplantae</taxon>
        <taxon>Streptophyta</taxon>
        <taxon>Embryophyta</taxon>
        <taxon>Tracheophyta</taxon>
        <taxon>Spermatophyta</taxon>
        <taxon>Magnoliopsida</taxon>
        <taxon>eudicotyledons</taxon>
        <taxon>Gunneridae</taxon>
        <taxon>Pentapetalae</taxon>
        <taxon>rosids</taxon>
        <taxon>malvids</taxon>
        <taxon>Malvales</taxon>
        <taxon>Malvaceae</taxon>
        <taxon>Malvoideae</taxon>
        <taxon>Gossypium</taxon>
    </lineage>
</organism>
<name>A0A5D2GY22_GOSDA</name>
<reference evidence="2 3" key="1">
    <citation type="submission" date="2019-06" db="EMBL/GenBank/DDBJ databases">
        <title>WGS assembly of Gossypium darwinii.</title>
        <authorList>
            <person name="Chen Z.J."/>
            <person name="Sreedasyam A."/>
            <person name="Ando A."/>
            <person name="Song Q."/>
            <person name="De L."/>
            <person name="Hulse-Kemp A."/>
            <person name="Ding M."/>
            <person name="Ye W."/>
            <person name="Kirkbride R."/>
            <person name="Jenkins J."/>
            <person name="Plott C."/>
            <person name="Lovell J."/>
            <person name="Lin Y.-M."/>
            <person name="Vaughn R."/>
            <person name="Liu B."/>
            <person name="Li W."/>
            <person name="Simpson S."/>
            <person name="Scheffler B."/>
            <person name="Saski C."/>
            <person name="Grover C."/>
            <person name="Hu G."/>
            <person name="Conover J."/>
            <person name="Carlson J."/>
            <person name="Shu S."/>
            <person name="Boston L."/>
            <person name="Williams M."/>
            <person name="Peterson D."/>
            <person name="Mcgee K."/>
            <person name="Jones D."/>
            <person name="Wendel J."/>
            <person name="Stelly D."/>
            <person name="Grimwood J."/>
            <person name="Schmutz J."/>
        </authorList>
    </citation>
    <scope>NUCLEOTIDE SEQUENCE [LARGE SCALE GENOMIC DNA]</scope>
    <source>
        <strain evidence="2">1808015.09</strain>
    </source>
</reference>
<protein>
    <submittedName>
        <fullName evidence="2">Uncharacterized protein</fullName>
    </submittedName>
</protein>